<dbReference type="GO" id="GO:0004563">
    <property type="term" value="F:beta-N-acetylhexosaminidase activity"/>
    <property type="evidence" value="ECO:0007669"/>
    <property type="project" value="UniProtKB-EC"/>
</dbReference>
<dbReference type="GO" id="GO:0030203">
    <property type="term" value="P:glycosaminoglycan metabolic process"/>
    <property type="evidence" value="ECO:0007669"/>
    <property type="project" value="TreeGrafter"/>
</dbReference>
<dbReference type="PANTHER" id="PTHR22600">
    <property type="entry name" value="BETA-HEXOSAMINIDASE"/>
    <property type="match status" value="1"/>
</dbReference>
<keyword evidence="6" id="KW-0325">Glycoprotein</keyword>
<keyword evidence="7" id="KW-0326">Glycosidase</keyword>
<dbReference type="SUPFAM" id="SSF51445">
    <property type="entry name" value="(Trans)glycosidases"/>
    <property type="match status" value="1"/>
</dbReference>
<dbReference type="GO" id="GO:0005975">
    <property type="term" value="P:carbohydrate metabolic process"/>
    <property type="evidence" value="ECO:0007669"/>
    <property type="project" value="InterPro"/>
</dbReference>
<dbReference type="OMA" id="RLWSNEK"/>
<reference evidence="10 11" key="1">
    <citation type="journal article" date="2015" name="Sci. Rep.">
        <title>Genome of the facultative scuticociliatosis pathogen Pseudocohnilembus persalinus provides insight into its virulence through horizontal gene transfer.</title>
        <authorList>
            <person name="Xiong J."/>
            <person name="Wang G."/>
            <person name="Cheng J."/>
            <person name="Tian M."/>
            <person name="Pan X."/>
            <person name="Warren A."/>
            <person name="Jiang C."/>
            <person name="Yuan D."/>
            <person name="Miao W."/>
        </authorList>
    </citation>
    <scope>NUCLEOTIDE SEQUENCE [LARGE SCALE GENOMIC DNA]</scope>
    <source>
        <strain evidence="10">36N120E</strain>
    </source>
</reference>
<dbReference type="Pfam" id="PF00728">
    <property type="entry name" value="Glyco_hydro_20"/>
    <property type="match status" value="1"/>
</dbReference>
<evidence type="ECO:0000256" key="2">
    <source>
        <dbReference type="ARBA" id="ARBA00006285"/>
    </source>
</evidence>
<comment type="catalytic activity">
    <reaction evidence="1">
        <text>Hydrolysis of terminal non-reducing N-acetyl-D-hexosamine residues in N-acetyl-beta-D-hexosaminides.</text>
        <dbReference type="EC" id="3.2.1.52"/>
    </reaction>
</comment>
<sequence length="458" mass="53030">MNPTFQEQNSVDNQNQTYEIQMVCEGYVSFLRAIETLYQLINDEGYIEGVPLYIEDEPSYKWRGIMLDTSRHFISLNNILKQIRAMQKVKLNVLHIHFSDSDSFPVEIVSVPDLADYGAYSSQEIYSLGDINQILTYAKKYGVTVIPEFDTPAHTRSWSNSPNFEETNACAGYDPKDWAKYCVQPPCGSLDPTIEKTWTLVEAVAKQSKALFQSKHFHMGGDEVKTGCWEFKPSIKEWMDGEGMTNYNELETYFRKRQAKLYPDQNLLYWFNSGSNNIELQKKDIIQYWDKSDSYDSLKKFDNQVILSSYDHLYFDCGTGNLLGGDSWCEPYKTWEQVYDFDPSAADLGDRLLGAEACLWSEVINNENLDNKIWPRATSLALRLWNENEKLNKPELVKKLVDTNNYLLQDLQIGPAPVTTEYCSLNIDMCFFENKKNDGQNLENKDLIQQEKIREIFN</sequence>
<gene>
    <name evidence="10" type="ORF">PPERSA_00095</name>
</gene>
<dbReference type="GO" id="GO:0016020">
    <property type="term" value="C:membrane"/>
    <property type="evidence" value="ECO:0007669"/>
    <property type="project" value="TreeGrafter"/>
</dbReference>
<dbReference type="Proteomes" id="UP000054937">
    <property type="component" value="Unassembled WGS sequence"/>
</dbReference>
<name>A0A0V0Q834_PSEPJ</name>
<dbReference type="FunFam" id="3.20.20.80:FF:000063">
    <property type="entry name" value="Beta-hexosaminidase"/>
    <property type="match status" value="1"/>
</dbReference>
<dbReference type="PRINTS" id="PR00738">
    <property type="entry name" value="GLHYDRLASE20"/>
</dbReference>
<dbReference type="Gene3D" id="3.20.20.80">
    <property type="entry name" value="Glycosidases"/>
    <property type="match status" value="1"/>
</dbReference>
<evidence type="ECO:0000256" key="8">
    <source>
        <dbReference type="PIRSR" id="PIRSR001093-1"/>
    </source>
</evidence>
<dbReference type="InParanoid" id="A0A0V0Q834"/>
<protein>
    <recommendedName>
        <fullName evidence="3">beta-N-acetylhexosaminidase</fullName>
        <ecNumber evidence="3">3.2.1.52</ecNumber>
    </recommendedName>
</protein>
<dbReference type="AlphaFoldDB" id="A0A0V0Q834"/>
<comment type="caution">
    <text evidence="10">The sequence shown here is derived from an EMBL/GenBank/DDBJ whole genome shotgun (WGS) entry which is preliminary data.</text>
</comment>
<evidence type="ECO:0000256" key="3">
    <source>
        <dbReference type="ARBA" id="ARBA00012663"/>
    </source>
</evidence>
<dbReference type="InterPro" id="IPR025705">
    <property type="entry name" value="Beta_hexosaminidase_sua/sub"/>
</dbReference>
<proteinExistence type="inferred from homology"/>
<dbReference type="InterPro" id="IPR017853">
    <property type="entry name" value="GH"/>
</dbReference>
<dbReference type="PANTHER" id="PTHR22600:SF57">
    <property type="entry name" value="BETA-N-ACETYLHEXOSAMINIDASE"/>
    <property type="match status" value="1"/>
</dbReference>
<keyword evidence="4" id="KW-0732">Signal</keyword>
<dbReference type="EMBL" id="LDAU01000262">
    <property type="protein sequence ID" value="KRW98212.1"/>
    <property type="molecule type" value="Genomic_DNA"/>
</dbReference>
<accession>A0A0V0Q834</accession>
<evidence type="ECO:0000313" key="10">
    <source>
        <dbReference type="EMBL" id="KRW98212.1"/>
    </source>
</evidence>
<comment type="similarity">
    <text evidence="2">Belongs to the glycosyl hydrolase 20 family.</text>
</comment>
<dbReference type="EC" id="3.2.1.52" evidence="3"/>
<dbReference type="OrthoDB" id="428480at2759"/>
<evidence type="ECO:0000259" key="9">
    <source>
        <dbReference type="Pfam" id="PF00728"/>
    </source>
</evidence>
<evidence type="ECO:0000256" key="6">
    <source>
        <dbReference type="ARBA" id="ARBA00023180"/>
    </source>
</evidence>
<dbReference type="PIRSF" id="PIRSF001093">
    <property type="entry name" value="B-hxosamndse_ab_euk"/>
    <property type="match status" value="1"/>
</dbReference>
<dbReference type="InterPro" id="IPR015883">
    <property type="entry name" value="Glyco_hydro_20_cat"/>
</dbReference>
<feature type="active site" description="Proton donor" evidence="8">
    <location>
        <position position="223"/>
    </location>
</feature>
<evidence type="ECO:0000313" key="11">
    <source>
        <dbReference type="Proteomes" id="UP000054937"/>
    </source>
</evidence>
<evidence type="ECO:0000256" key="7">
    <source>
        <dbReference type="ARBA" id="ARBA00023295"/>
    </source>
</evidence>
<evidence type="ECO:0000256" key="1">
    <source>
        <dbReference type="ARBA" id="ARBA00001231"/>
    </source>
</evidence>
<keyword evidence="11" id="KW-1185">Reference proteome</keyword>
<organism evidence="10 11">
    <name type="scientific">Pseudocohnilembus persalinus</name>
    <name type="common">Ciliate</name>
    <dbReference type="NCBI Taxonomy" id="266149"/>
    <lineage>
        <taxon>Eukaryota</taxon>
        <taxon>Sar</taxon>
        <taxon>Alveolata</taxon>
        <taxon>Ciliophora</taxon>
        <taxon>Intramacronucleata</taxon>
        <taxon>Oligohymenophorea</taxon>
        <taxon>Scuticociliatia</taxon>
        <taxon>Philasterida</taxon>
        <taxon>Pseudocohnilembidae</taxon>
        <taxon>Pseudocohnilembus</taxon>
    </lineage>
</organism>
<keyword evidence="5 10" id="KW-0378">Hydrolase</keyword>
<evidence type="ECO:0000256" key="5">
    <source>
        <dbReference type="ARBA" id="ARBA00022801"/>
    </source>
</evidence>
<feature type="domain" description="Glycoside hydrolase family 20 catalytic" evidence="9">
    <location>
        <begin position="60"/>
        <end position="387"/>
    </location>
</feature>
<evidence type="ECO:0000256" key="4">
    <source>
        <dbReference type="ARBA" id="ARBA00022729"/>
    </source>
</evidence>